<feature type="transmembrane region" description="Helical" evidence="1">
    <location>
        <begin position="92"/>
        <end position="118"/>
    </location>
</feature>
<feature type="transmembrane region" description="Helical" evidence="1">
    <location>
        <begin position="48"/>
        <end position="71"/>
    </location>
</feature>
<evidence type="ECO:0000313" key="3">
    <source>
        <dbReference type="EMBL" id="KFI56987.1"/>
    </source>
</evidence>
<evidence type="ECO:0000256" key="1">
    <source>
        <dbReference type="SAM" id="Phobius"/>
    </source>
</evidence>
<dbReference type="PANTHER" id="PTHR37312:SF1">
    <property type="entry name" value="MEMBRANE-BOUND ACYLTRANSFERASE YKRP-RELATED"/>
    <property type="match status" value="1"/>
</dbReference>
<feature type="transmembrane region" description="Helical" evidence="1">
    <location>
        <begin position="138"/>
        <end position="156"/>
    </location>
</feature>
<feature type="transmembrane region" description="Helical" evidence="1">
    <location>
        <begin position="195"/>
        <end position="213"/>
    </location>
</feature>
<evidence type="ECO:0000259" key="2">
    <source>
        <dbReference type="Pfam" id="PF01757"/>
    </source>
</evidence>
<dbReference type="InterPro" id="IPR002656">
    <property type="entry name" value="Acyl_transf_3_dom"/>
</dbReference>
<sequence length="381" mass="42554">MNLQQMQGTTAKNARRVLWIDAAKGIAMLLVFYGHLGGAGDNPWFPNLTGSIWVVYLFHMPLFFILSGLTFNPNKDFRTFFVSRFKRLIIPYFFFSIYALGKILLLIIAPSVVGSFHAGAMGTPLKELGNILLGNTNGLWFFLALFWGELALYGLHRLTKNSKYHQSMLPIILAFSGLIWFAVSFLGTYKYVPFQLLHATEAIAFVGLGWMLAPAIKACDKQKAVYSLILSTVAFIAFAFLARRTETHNVGWWILLAELPYLCAAVFGSFMTVFAVRLLPSWRWLTYIGRNTMIFYGLNGLSMAIARKLVFTLIAIPLVVSHLALQIVVGLIVIAVACLICAIATPILNRWCWWGVGLPKPRFSRTPTQASADEPTSIGRP</sequence>
<comment type="caution">
    <text evidence="3">The sequence shown here is derived from an EMBL/GenBank/DDBJ whole genome shotgun (WGS) entry which is preliminary data.</text>
</comment>
<dbReference type="Proteomes" id="UP000028995">
    <property type="component" value="Unassembled WGS sequence"/>
</dbReference>
<dbReference type="eggNOG" id="COG3594">
    <property type="taxonomic scope" value="Bacteria"/>
</dbReference>
<feature type="domain" description="Acyltransferase 3" evidence="2">
    <location>
        <begin position="18"/>
        <end position="340"/>
    </location>
</feature>
<feature type="transmembrane region" description="Helical" evidence="1">
    <location>
        <begin position="168"/>
        <end position="189"/>
    </location>
</feature>
<feature type="transmembrane region" description="Helical" evidence="1">
    <location>
        <begin position="296"/>
        <end position="318"/>
    </location>
</feature>
<dbReference type="Pfam" id="PF01757">
    <property type="entry name" value="Acyl_transf_3"/>
    <property type="match status" value="1"/>
</dbReference>
<dbReference type="PANTHER" id="PTHR37312">
    <property type="entry name" value="MEMBRANE-BOUND ACYLTRANSFERASE YKRP-RELATED"/>
    <property type="match status" value="1"/>
</dbReference>
<keyword evidence="1" id="KW-0472">Membrane</keyword>
<keyword evidence="3" id="KW-0808">Transferase</keyword>
<dbReference type="RefSeq" id="WP_024541172.1">
    <property type="nucleotide sequence ID" value="NZ_JGYU01000007.1"/>
</dbReference>
<dbReference type="AlphaFoldDB" id="A0A087ADY7"/>
<evidence type="ECO:0000313" key="4">
    <source>
        <dbReference type="Proteomes" id="UP000028995"/>
    </source>
</evidence>
<feature type="transmembrane region" description="Helical" evidence="1">
    <location>
        <begin position="324"/>
        <end position="348"/>
    </location>
</feature>
<keyword evidence="1" id="KW-0812">Transmembrane</keyword>
<dbReference type="EMBL" id="JGYU01000007">
    <property type="protein sequence ID" value="KFI56987.1"/>
    <property type="molecule type" value="Genomic_DNA"/>
</dbReference>
<dbReference type="STRING" id="35760.BCHO_0661"/>
<accession>A0A087ADY7</accession>
<keyword evidence="3" id="KW-0012">Acyltransferase</keyword>
<feature type="transmembrane region" description="Helical" evidence="1">
    <location>
        <begin position="16"/>
        <end position="36"/>
    </location>
</feature>
<organism evidence="3 4">
    <name type="scientific">Bifidobacterium choerinum</name>
    <dbReference type="NCBI Taxonomy" id="35760"/>
    <lineage>
        <taxon>Bacteria</taxon>
        <taxon>Bacillati</taxon>
        <taxon>Actinomycetota</taxon>
        <taxon>Actinomycetes</taxon>
        <taxon>Bifidobacteriales</taxon>
        <taxon>Bifidobacteriaceae</taxon>
        <taxon>Bifidobacterium</taxon>
    </lineage>
</organism>
<proteinExistence type="predicted"/>
<keyword evidence="4" id="KW-1185">Reference proteome</keyword>
<reference evidence="3 4" key="1">
    <citation type="submission" date="2014-03" db="EMBL/GenBank/DDBJ databases">
        <title>Genomics of Bifidobacteria.</title>
        <authorList>
            <person name="Ventura M."/>
            <person name="Milani C."/>
            <person name="Lugli G.A."/>
        </authorList>
    </citation>
    <scope>NUCLEOTIDE SEQUENCE [LARGE SCALE GENOMIC DNA]</scope>
    <source>
        <strain evidence="3 4">LMG 10510</strain>
    </source>
</reference>
<dbReference type="GO" id="GO:0016747">
    <property type="term" value="F:acyltransferase activity, transferring groups other than amino-acyl groups"/>
    <property type="evidence" value="ECO:0007669"/>
    <property type="project" value="InterPro"/>
</dbReference>
<protein>
    <submittedName>
        <fullName evidence="3">Acyltransferase</fullName>
    </submittedName>
</protein>
<feature type="transmembrane region" description="Helical" evidence="1">
    <location>
        <begin position="250"/>
        <end position="276"/>
    </location>
</feature>
<feature type="transmembrane region" description="Helical" evidence="1">
    <location>
        <begin position="225"/>
        <end position="244"/>
    </location>
</feature>
<keyword evidence="1" id="KW-1133">Transmembrane helix</keyword>
<name>A0A087ADY7_9BIFI</name>
<dbReference type="OrthoDB" id="6623990at2"/>
<gene>
    <name evidence="3" type="ORF">BCHO_0661</name>
</gene>
<dbReference type="InterPro" id="IPR052734">
    <property type="entry name" value="Nod_factor_acetyltransferase"/>
</dbReference>